<feature type="domain" description="Glycosyltransferase 2-like" evidence="1">
    <location>
        <begin position="117"/>
        <end position="278"/>
    </location>
</feature>
<sequence length="440" mass="48184">MIPTLTETMNLPESGSGKIVLDLAPAMESTVPPDWSGARWIGLVDLTVLAGVGSLRLKNADGYQRARLLIRQGRSVRGFVDVETLGGVLDRNVLDEALDSLPTAEPSAPGSSARSITVIVCTRDRASMLRPALRAILALDYPNFDVIVVDNAARTDETRELVRSEFDDPRLRLVSEPVPGLSHARNTGLRHAKGDIVAFTDDDVVVDRHWLSEIAEGFERSPRVACVTGLVASGEARSPTQAYFENRVSWSKNVVPRVFSLAEPPEDLPTFPFCIGRFGTGANFALDRRHAVALGEFDTALGAGTRTCGGEDVDMFTRVIFGGYSLVVQPSAIVWHRHRDGLEDLQAQARGYGIGLGAWILKIFLNPRTAWRALIKSPRAVRNLLKNSRPLPHGAGAPGGRIADQWDVEMAKMGRLELFSVARGPFNYLVQCWSDRRRTP</sequence>
<dbReference type="CDD" id="cd00761">
    <property type="entry name" value="Glyco_tranf_GTA_type"/>
    <property type="match status" value="1"/>
</dbReference>
<dbReference type="PANTHER" id="PTHR43685:SF2">
    <property type="entry name" value="GLYCOSYLTRANSFERASE 2-LIKE DOMAIN-CONTAINING PROTEIN"/>
    <property type="match status" value="1"/>
</dbReference>
<dbReference type="InterPro" id="IPR001173">
    <property type="entry name" value="Glyco_trans_2-like"/>
</dbReference>
<dbReference type="OrthoDB" id="3180470at2"/>
<keyword evidence="3" id="KW-1185">Reference proteome</keyword>
<dbReference type="PANTHER" id="PTHR43685">
    <property type="entry name" value="GLYCOSYLTRANSFERASE"/>
    <property type="match status" value="1"/>
</dbReference>
<organism evidence="2 3">
    <name type="scientific">Arthrobacter crusticola</name>
    <dbReference type="NCBI Taxonomy" id="2547960"/>
    <lineage>
        <taxon>Bacteria</taxon>
        <taxon>Bacillati</taxon>
        <taxon>Actinomycetota</taxon>
        <taxon>Actinomycetes</taxon>
        <taxon>Micrococcales</taxon>
        <taxon>Micrococcaceae</taxon>
        <taxon>Arthrobacter</taxon>
    </lineage>
</organism>
<dbReference type="SUPFAM" id="SSF53448">
    <property type="entry name" value="Nucleotide-diphospho-sugar transferases"/>
    <property type="match status" value="1"/>
</dbReference>
<evidence type="ECO:0000259" key="1">
    <source>
        <dbReference type="Pfam" id="PF00535"/>
    </source>
</evidence>
<dbReference type="Gene3D" id="3.90.550.10">
    <property type="entry name" value="Spore Coat Polysaccharide Biosynthesis Protein SpsA, Chain A"/>
    <property type="match status" value="1"/>
</dbReference>
<dbReference type="EMBL" id="SMTK01000005">
    <property type="protein sequence ID" value="TDK24086.1"/>
    <property type="molecule type" value="Genomic_DNA"/>
</dbReference>
<evidence type="ECO:0000313" key="3">
    <source>
        <dbReference type="Proteomes" id="UP000295411"/>
    </source>
</evidence>
<dbReference type="Proteomes" id="UP000295411">
    <property type="component" value="Unassembled WGS sequence"/>
</dbReference>
<evidence type="ECO:0000313" key="2">
    <source>
        <dbReference type="EMBL" id="TDK24086.1"/>
    </source>
</evidence>
<reference evidence="2 3" key="1">
    <citation type="submission" date="2019-03" db="EMBL/GenBank/DDBJ databases">
        <title>Arthrobacter sp. nov., an bacterium isolated from biocrust in Mu Us Desert.</title>
        <authorList>
            <person name="Lixiong L."/>
        </authorList>
    </citation>
    <scope>NUCLEOTIDE SEQUENCE [LARGE SCALE GENOMIC DNA]</scope>
    <source>
        <strain evidence="2 3">SLN-3</strain>
    </source>
</reference>
<protein>
    <submittedName>
        <fullName evidence="2">Glycosyltransferase family 2 protein</fullName>
    </submittedName>
</protein>
<comment type="caution">
    <text evidence="2">The sequence shown here is derived from an EMBL/GenBank/DDBJ whole genome shotgun (WGS) entry which is preliminary data.</text>
</comment>
<proteinExistence type="predicted"/>
<keyword evidence="2" id="KW-0808">Transferase</keyword>
<dbReference type="InterPro" id="IPR029044">
    <property type="entry name" value="Nucleotide-diphossugar_trans"/>
</dbReference>
<dbReference type="AlphaFoldDB" id="A0A4V3AMG2"/>
<dbReference type="InterPro" id="IPR050834">
    <property type="entry name" value="Glycosyltransf_2"/>
</dbReference>
<accession>A0A4V3AMG2</accession>
<gene>
    <name evidence="2" type="ORF">E2F48_15015</name>
</gene>
<dbReference type="GO" id="GO:0016740">
    <property type="term" value="F:transferase activity"/>
    <property type="evidence" value="ECO:0007669"/>
    <property type="project" value="UniProtKB-KW"/>
</dbReference>
<dbReference type="RefSeq" id="WP_133404770.1">
    <property type="nucleotide sequence ID" value="NZ_SMTK01000005.1"/>
</dbReference>
<name>A0A4V3AMG2_9MICC</name>
<dbReference type="Pfam" id="PF00535">
    <property type="entry name" value="Glycos_transf_2"/>
    <property type="match status" value="1"/>
</dbReference>